<dbReference type="CDD" id="cd04081">
    <property type="entry name" value="CBM35_galactosidase-like"/>
    <property type="match status" value="1"/>
</dbReference>
<dbReference type="InterPro" id="IPR029486">
    <property type="entry name" value="GH97_N"/>
</dbReference>
<dbReference type="InterPro" id="IPR019563">
    <property type="entry name" value="GH97_catalytic"/>
</dbReference>
<evidence type="ECO:0000256" key="3">
    <source>
        <dbReference type="SAM" id="MobiDB-lite"/>
    </source>
</evidence>
<dbReference type="EMBL" id="RCUY01000005">
    <property type="protein sequence ID" value="RLP83177.1"/>
    <property type="molecule type" value="Genomic_DNA"/>
</dbReference>
<dbReference type="PANTHER" id="PTHR35803:SF2">
    <property type="entry name" value="RETAINING ALPHA-GALACTOSIDASE"/>
    <property type="match status" value="1"/>
</dbReference>
<organism evidence="5 6">
    <name type="scientific">Mycetocola lacteus</name>
    <dbReference type="NCBI Taxonomy" id="76637"/>
    <lineage>
        <taxon>Bacteria</taxon>
        <taxon>Bacillati</taxon>
        <taxon>Actinomycetota</taxon>
        <taxon>Actinomycetes</taxon>
        <taxon>Micrococcales</taxon>
        <taxon>Microbacteriaceae</taxon>
        <taxon>Mycetocola</taxon>
    </lineage>
</organism>
<keyword evidence="1" id="KW-0378">Hydrolase</keyword>
<accession>A0A3L7ARY6</accession>
<dbReference type="GO" id="GO:0016798">
    <property type="term" value="F:hydrolase activity, acting on glycosyl bonds"/>
    <property type="evidence" value="ECO:0007669"/>
    <property type="project" value="UniProtKB-KW"/>
</dbReference>
<dbReference type="InterPro" id="IPR014718">
    <property type="entry name" value="GH-type_carb-bd"/>
</dbReference>
<dbReference type="InterPro" id="IPR008979">
    <property type="entry name" value="Galactose-bd-like_sf"/>
</dbReference>
<dbReference type="InterPro" id="IPR029483">
    <property type="entry name" value="GH97_C"/>
</dbReference>
<name>A0A3L7ARY6_9MICO</name>
<dbReference type="InterPro" id="IPR013785">
    <property type="entry name" value="Aldolase_TIM"/>
</dbReference>
<dbReference type="InterPro" id="IPR013780">
    <property type="entry name" value="Glyco_hydro_b"/>
</dbReference>
<dbReference type="PROSITE" id="PS51175">
    <property type="entry name" value="CBM6"/>
    <property type="match status" value="1"/>
</dbReference>
<dbReference type="Gene3D" id="3.20.20.70">
    <property type="entry name" value="Aldolase class I"/>
    <property type="match status" value="1"/>
</dbReference>
<evidence type="ECO:0000259" key="4">
    <source>
        <dbReference type="PROSITE" id="PS51175"/>
    </source>
</evidence>
<evidence type="ECO:0000313" key="6">
    <source>
        <dbReference type="Proteomes" id="UP000269438"/>
    </source>
</evidence>
<keyword evidence="2" id="KW-0326">Glycosidase</keyword>
<proteinExistence type="predicted"/>
<evidence type="ECO:0000256" key="2">
    <source>
        <dbReference type="ARBA" id="ARBA00023295"/>
    </source>
</evidence>
<dbReference type="Gene3D" id="2.70.98.10">
    <property type="match status" value="1"/>
</dbReference>
<comment type="caution">
    <text evidence="5">The sequence shown here is derived from an EMBL/GenBank/DDBJ whole genome shotgun (WGS) entry which is preliminary data.</text>
</comment>
<dbReference type="Gene3D" id="2.60.40.1180">
    <property type="entry name" value="Golgi alpha-mannosidase II"/>
    <property type="match status" value="1"/>
</dbReference>
<keyword evidence="6" id="KW-1185">Reference proteome</keyword>
<dbReference type="SUPFAM" id="SSF49785">
    <property type="entry name" value="Galactose-binding domain-like"/>
    <property type="match status" value="1"/>
</dbReference>
<dbReference type="AlphaFoldDB" id="A0A3L7ARY6"/>
<evidence type="ECO:0000313" key="5">
    <source>
        <dbReference type="EMBL" id="RLP83177.1"/>
    </source>
</evidence>
<protein>
    <recommendedName>
        <fullName evidence="4">CBM6 domain-containing protein</fullName>
    </recommendedName>
</protein>
<evidence type="ECO:0000256" key="1">
    <source>
        <dbReference type="ARBA" id="ARBA00022801"/>
    </source>
</evidence>
<feature type="domain" description="CBM6" evidence="4">
    <location>
        <begin position="660"/>
        <end position="790"/>
    </location>
</feature>
<sequence>MVRRPTGGSMKQHRLVALASGALLLAGAAIPLGSLPAAAVGGAYTVTSPDGNTSLVVTEATGGALNYSVAQNGQSVIDSSALGLVTAAADLSTGLNFDSVTTRAVHQEYSLVARTNGPITSDANEMTLTYRKGAATLEITARAQNDGVAFRYRVAGVGQTTLTREATKFALPTGTGLWASPYREAKDYEDSYPYVSSTQMGTKKFSMPVLASLRDNASWALITEAAVYNNDFYPAIRLDANGNNNRTLNAQLPGPDNNVFNTAASAVAVPVNGAVQTPWRVVIASSQLEKVTVSSMVTDLNPDPAAGTDSSWVEPGAALWSWWSNEEKAGEGDNMRLSQQSYIDSAEELGVRYVTVDCCYNNTNGDVEYLAAYGKERGVGIFIWMHKGDFTNADGSYFTQSQVNQVMQNVKNRGVSGVKIDFMQSDRAETIALYDRISRAAGTSHMLVNFHGSTKPAGENRTYPQIITSEAVLGNEQYKYGRPPTAKDSATYPFTRNVIGGMDMTPITFSIGSLLTTHAHQLALGVVTASAMAHYADSNAAYETWVGRHLLRAIPSVWDQTKLIEGFPGDYATLARRSGDDWFIGSVTDKARTATIPLSFLGAGSYTATIFADGADDRSIALSTQTVTAGTTLSIPLRLHGGVSVHVSKTPLAMLGTADRVIEAEGSAAVRAGGAQIAACPGCSGGNKVGSMGGSATLSFPNLQVATAGTYTLRVGYLSEDPRSFTVKVNAGSAQTVSPPRSGKGNDGKPSGWEIVRTVDVPVQLNAGNNTVVLGAVGGYAPDFDRVTVVSGYALSSGSASVNAQNAGSTTAQIRYSAATATSAKVVVNGTVVPITLPATGGAGHVGTQTVYLPLGVGTNAVSVQRADGGAIAGLERLDVRQ</sequence>
<dbReference type="PANTHER" id="PTHR35803">
    <property type="entry name" value="GLUCAN 1,4-ALPHA-GLUCOSIDASE SUSB-RELATED"/>
    <property type="match status" value="1"/>
</dbReference>
<feature type="region of interest" description="Disordered" evidence="3">
    <location>
        <begin position="730"/>
        <end position="752"/>
    </location>
</feature>
<dbReference type="SUPFAM" id="SSF51445">
    <property type="entry name" value="(Trans)glycosidases"/>
    <property type="match status" value="1"/>
</dbReference>
<dbReference type="Pfam" id="PF10566">
    <property type="entry name" value="Glyco_hydro_97"/>
    <property type="match status" value="1"/>
</dbReference>
<dbReference type="OrthoDB" id="9807519at2"/>
<dbReference type="Proteomes" id="UP000269438">
    <property type="component" value="Unassembled WGS sequence"/>
</dbReference>
<dbReference type="Pfam" id="PF14508">
    <property type="entry name" value="GH97_N"/>
    <property type="match status" value="1"/>
</dbReference>
<dbReference type="InterPro" id="IPR052720">
    <property type="entry name" value="Glycosyl_hydrolase_97"/>
</dbReference>
<dbReference type="InterPro" id="IPR017853">
    <property type="entry name" value="GH"/>
</dbReference>
<dbReference type="Gene3D" id="2.60.120.260">
    <property type="entry name" value="Galactose-binding domain-like"/>
    <property type="match status" value="2"/>
</dbReference>
<gene>
    <name evidence="5" type="ORF">D9V34_08065</name>
</gene>
<dbReference type="Pfam" id="PF14509">
    <property type="entry name" value="GH97_C"/>
    <property type="match status" value="1"/>
</dbReference>
<dbReference type="InterPro" id="IPR005084">
    <property type="entry name" value="CBM6"/>
</dbReference>
<dbReference type="GO" id="GO:0030246">
    <property type="term" value="F:carbohydrate binding"/>
    <property type="evidence" value="ECO:0007669"/>
    <property type="project" value="InterPro"/>
</dbReference>
<reference evidence="5 6" key="1">
    <citation type="submission" date="2018-10" db="EMBL/GenBank/DDBJ databases">
        <authorList>
            <person name="Li J."/>
        </authorList>
    </citation>
    <scope>NUCLEOTIDE SEQUENCE [LARGE SCALE GENOMIC DNA]</scope>
    <source>
        <strain evidence="5 6">JCM 11654</strain>
    </source>
</reference>